<comment type="subcellular location">
    <subcellularLocation>
        <location evidence="1">Cytoplasm</location>
        <location evidence="1">Cytoskeleton</location>
    </subcellularLocation>
</comment>
<dbReference type="InterPro" id="IPR049039">
    <property type="entry name" value="RMD1-3_a_helical_rpt"/>
</dbReference>
<protein>
    <recommendedName>
        <fullName evidence="7">Regulator of microtubule dynamics protein 1</fullName>
    </recommendedName>
    <alternativeName>
        <fullName evidence="8">Protein FAM82B</fullName>
    </alternativeName>
</protein>
<dbReference type="Pfam" id="PF21033">
    <property type="entry name" value="RMD1-3"/>
    <property type="match status" value="1"/>
</dbReference>
<dbReference type="GO" id="GO:0005876">
    <property type="term" value="C:spindle microtubule"/>
    <property type="evidence" value="ECO:0007669"/>
    <property type="project" value="TreeGrafter"/>
</dbReference>
<dbReference type="SUPFAM" id="SSF48452">
    <property type="entry name" value="TPR-like"/>
    <property type="match status" value="1"/>
</dbReference>
<organism evidence="9">
    <name type="scientific">Triatoma dimidiata</name>
    <name type="common">Kissing bug</name>
    <name type="synonym">Meccus dimidiatus</name>
    <dbReference type="NCBI Taxonomy" id="72491"/>
    <lineage>
        <taxon>Eukaryota</taxon>
        <taxon>Metazoa</taxon>
        <taxon>Ecdysozoa</taxon>
        <taxon>Arthropoda</taxon>
        <taxon>Hexapoda</taxon>
        <taxon>Insecta</taxon>
        <taxon>Pterygota</taxon>
        <taxon>Neoptera</taxon>
        <taxon>Paraneoptera</taxon>
        <taxon>Hemiptera</taxon>
        <taxon>Heteroptera</taxon>
        <taxon>Panheteroptera</taxon>
        <taxon>Cimicomorpha</taxon>
        <taxon>Reduviidae</taxon>
        <taxon>Triatominae</taxon>
        <taxon>Triatoma</taxon>
    </lineage>
</organism>
<evidence type="ECO:0000256" key="1">
    <source>
        <dbReference type="ARBA" id="ARBA00004245"/>
    </source>
</evidence>
<evidence type="ECO:0000256" key="3">
    <source>
        <dbReference type="ARBA" id="ARBA00022490"/>
    </source>
</evidence>
<keyword evidence="5" id="KW-0802">TPR repeat</keyword>
<dbReference type="GO" id="GO:0008017">
    <property type="term" value="F:microtubule binding"/>
    <property type="evidence" value="ECO:0007669"/>
    <property type="project" value="TreeGrafter"/>
</dbReference>
<dbReference type="PANTHER" id="PTHR16056">
    <property type="entry name" value="REGULATOR OF MICROTUBULE DYNAMICS PROTEIN"/>
    <property type="match status" value="1"/>
</dbReference>
<evidence type="ECO:0000256" key="7">
    <source>
        <dbReference type="ARBA" id="ARBA00039966"/>
    </source>
</evidence>
<proteinExistence type="predicted"/>
<accession>A0A0V0GDU5</accession>
<name>A0A0V0GDU5_TRIDM</name>
<evidence type="ECO:0000256" key="8">
    <source>
        <dbReference type="ARBA" id="ARBA00041958"/>
    </source>
</evidence>
<dbReference type="Gene3D" id="1.25.40.10">
    <property type="entry name" value="Tetratricopeptide repeat domain"/>
    <property type="match status" value="1"/>
</dbReference>
<evidence type="ECO:0000313" key="9">
    <source>
        <dbReference type="EMBL" id="JAP06105.1"/>
    </source>
</evidence>
<keyword evidence="4" id="KW-0677">Repeat</keyword>
<reference evidence="9" key="1">
    <citation type="journal article" date="2018" name="J. Proteomics">
        <title>Exploring the molecular complexity of Triatoma dimidiata sialome.</title>
        <authorList>
            <person name="Santiago P.B."/>
            <person name="de Araujo C.N."/>
            <person name="Charneau S."/>
            <person name="Bastos I.M.D."/>
            <person name="Assumpcao T.C.F."/>
            <person name="Queiroz R.M.L."/>
            <person name="Praca Y.R."/>
            <person name="Cordeiro T.M."/>
            <person name="Garcia C.H.S."/>
            <person name="da Silva I.G."/>
            <person name="Raiol T."/>
            <person name="Motta F.N."/>
            <person name="de Araujo Oliveira J.V."/>
            <person name="de Sousa M.V."/>
            <person name="Ribeiro J.M.C."/>
            <person name="de Santana J.M."/>
        </authorList>
    </citation>
    <scope>NUCLEOTIDE SEQUENCE</scope>
    <source>
        <strain evidence="9">Santander</strain>
        <tissue evidence="9">Salivary glands</tissue>
    </source>
</reference>
<dbReference type="InterPro" id="IPR011990">
    <property type="entry name" value="TPR-like_helical_dom_sf"/>
</dbReference>
<comment type="subunit">
    <text evidence="2">Interacts with microtubules.</text>
</comment>
<keyword evidence="6" id="KW-0206">Cytoskeleton</keyword>
<evidence type="ECO:0000256" key="5">
    <source>
        <dbReference type="ARBA" id="ARBA00022803"/>
    </source>
</evidence>
<evidence type="ECO:0000256" key="6">
    <source>
        <dbReference type="ARBA" id="ARBA00023212"/>
    </source>
</evidence>
<dbReference type="GO" id="GO:0097431">
    <property type="term" value="C:mitotic spindle pole"/>
    <property type="evidence" value="ECO:0007669"/>
    <property type="project" value="TreeGrafter"/>
</dbReference>
<evidence type="ECO:0000256" key="4">
    <source>
        <dbReference type="ARBA" id="ARBA00022737"/>
    </source>
</evidence>
<dbReference type="PANTHER" id="PTHR16056:SF16">
    <property type="entry name" value="REGULATOR OF MICROTUBULE DYNAMICS PROTEIN 1"/>
    <property type="match status" value="1"/>
</dbReference>
<dbReference type="EMBL" id="GECL01000019">
    <property type="protein sequence ID" value="JAP06105.1"/>
    <property type="molecule type" value="Transcribed_RNA"/>
</dbReference>
<evidence type="ECO:0000256" key="2">
    <source>
        <dbReference type="ARBA" id="ARBA00011375"/>
    </source>
</evidence>
<sequence length="97" mass="11306">MPWYQRKIASMIFTTPPTSSFEEALGYFNKAEEVDPRFYSHNLLMLGKTYIKLNKEDKARYYLDLACNYPVSTDDDMLANKEACDLLSKIKPKKINI</sequence>
<dbReference type="GO" id="GO:0005739">
    <property type="term" value="C:mitochondrion"/>
    <property type="evidence" value="ECO:0007669"/>
    <property type="project" value="TreeGrafter"/>
</dbReference>
<keyword evidence="3" id="KW-0963">Cytoplasm</keyword>
<dbReference type="AlphaFoldDB" id="A0A0V0GDU5"/>